<evidence type="ECO:0008006" key="5">
    <source>
        <dbReference type="Google" id="ProtNLM"/>
    </source>
</evidence>
<evidence type="ECO:0000256" key="2">
    <source>
        <dbReference type="SAM" id="MobiDB-lite"/>
    </source>
</evidence>
<protein>
    <recommendedName>
        <fullName evidence="5">BZIP domain-containing protein</fullName>
    </recommendedName>
</protein>
<gene>
    <name evidence="3" type="ORF">K402DRAFT_413822</name>
</gene>
<evidence type="ECO:0000256" key="1">
    <source>
        <dbReference type="SAM" id="Coils"/>
    </source>
</evidence>
<dbReference type="OrthoDB" id="2985014at2759"/>
<dbReference type="Proteomes" id="UP000800041">
    <property type="component" value="Unassembled WGS sequence"/>
</dbReference>
<dbReference type="AlphaFoldDB" id="A0A6G1GUI9"/>
<sequence length="446" mass="49955">MIESEATTQSSGTCPKNRSRTISNLTEEQIQHKRNVDRRGQRAFRQRTKDCIANLEQQHAQLKETMRQKESEWQQEVQELRAHNQALLRCLDNIVDLASMSINAGGHQHHEGVGASDDTDPPKVEVDTEYASSIDAAITDAGIGAARSEHGHRVASAEPHEAIHTGHDQNHSSPYGMEGLDSAYAEHAESPLPPIEASHSLPQESEHFQPILSPGDDRQQPPIDPRLGMLTPTSSTTMDARPYNSHKSVCAVLPSHLPPTCPLDKILLDFLSTHRAMVADGMHVENVVGPEKPTAKMFIYPELASSVHGLSRVMSEILSTFPYTMRWQISTTRENYIAMPSWLRPTATQIAVPHAAWLDNIPWPGVRDILIESPEEYTFEVFSEYYSQNVTINWQYDGMDAISDLSGEAVLHSIFEKHICNLKNWTVSNEFKIRFPNMVPAVYGRD</sequence>
<keyword evidence="4" id="KW-1185">Reference proteome</keyword>
<dbReference type="PANTHER" id="PTHR37012:SF2">
    <property type="entry name" value="BZIP DOMAIN-CONTAINING PROTEIN-RELATED"/>
    <property type="match status" value="1"/>
</dbReference>
<reference evidence="3" key="1">
    <citation type="journal article" date="2020" name="Stud. Mycol.">
        <title>101 Dothideomycetes genomes: a test case for predicting lifestyles and emergence of pathogens.</title>
        <authorList>
            <person name="Haridas S."/>
            <person name="Albert R."/>
            <person name="Binder M."/>
            <person name="Bloem J."/>
            <person name="Labutti K."/>
            <person name="Salamov A."/>
            <person name="Andreopoulos B."/>
            <person name="Baker S."/>
            <person name="Barry K."/>
            <person name="Bills G."/>
            <person name="Bluhm B."/>
            <person name="Cannon C."/>
            <person name="Castanera R."/>
            <person name="Culley D."/>
            <person name="Daum C."/>
            <person name="Ezra D."/>
            <person name="Gonzalez J."/>
            <person name="Henrissat B."/>
            <person name="Kuo A."/>
            <person name="Liang C."/>
            <person name="Lipzen A."/>
            <person name="Lutzoni F."/>
            <person name="Magnuson J."/>
            <person name="Mondo S."/>
            <person name="Nolan M."/>
            <person name="Ohm R."/>
            <person name="Pangilinan J."/>
            <person name="Park H.-J."/>
            <person name="Ramirez L."/>
            <person name="Alfaro M."/>
            <person name="Sun H."/>
            <person name="Tritt A."/>
            <person name="Yoshinaga Y."/>
            <person name="Zwiers L.-H."/>
            <person name="Turgeon B."/>
            <person name="Goodwin S."/>
            <person name="Spatafora J."/>
            <person name="Crous P."/>
            <person name="Grigoriev I."/>
        </authorList>
    </citation>
    <scope>NUCLEOTIDE SEQUENCE</scope>
    <source>
        <strain evidence="3">CBS 113979</strain>
    </source>
</reference>
<dbReference type="InterPro" id="IPR021833">
    <property type="entry name" value="DUF3425"/>
</dbReference>
<feature type="compositionally biased region" description="Polar residues" evidence="2">
    <location>
        <begin position="1"/>
        <end position="28"/>
    </location>
</feature>
<accession>A0A6G1GUI9</accession>
<dbReference type="PANTHER" id="PTHR37012">
    <property type="entry name" value="B-ZIP TRANSCRIPTION FACTOR (EUROFUNG)-RELATED"/>
    <property type="match status" value="1"/>
</dbReference>
<dbReference type="EMBL" id="ML977167">
    <property type="protein sequence ID" value="KAF1984623.1"/>
    <property type="molecule type" value="Genomic_DNA"/>
</dbReference>
<organism evidence="3 4">
    <name type="scientific">Aulographum hederae CBS 113979</name>
    <dbReference type="NCBI Taxonomy" id="1176131"/>
    <lineage>
        <taxon>Eukaryota</taxon>
        <taxon>Fungi</taxon>
        <taxon>Dikarya</taxon>
        <taxon>Ascomycota</taxon>
        <taxon>Pezizomycotina</taxon>
        <taxon>Dothideomycetes</taxon>
        <taxon>Pleosporomycetidae</taxon>
        <taxon>Aulographales</taxon>
        <taxon>Aulographaceae</taxon>
    </lineage>
</organism>
<feature type="coiled-coil region" evidence="1">
    <location>
        <begin position="45"/>
        <end position="83"/>
    </location>
</feature>
<evidence type="ECO:0000313" key="3">
    <source>
        <dbReference type="EMBL" id="KAF1984623.1"/>
    </source>
</evidence>
<dbReference type="Pfam" id="PF11905">
    <property type="entry name" value="DUF3425"/>
    <property type="match status" value="1"/>
</dbReference>
<feature type="region of interest" description="Disordered" evidence="2">
    <location>
        <begin position="192"/>
        <end position="241"/>
    </location>
</feature>
<name>A0A6G1GUI9_9PEZI</name>
<feature type="region of interest" description="Disordered" evidence="2">
    <location>
        <begin position="1"/>
        <end position="40"/>
    </location>
</feature>
<keyword evidence="1" id="KW-0175">Coiled coil</keyword>
<proteinExistence type="predicted"/>
<evidence type="ECO:0000313" key="4">
    <source>
        <dbReference type="Proteomes" id="UP000800041"/>
    </source>
</evidence>
<dbReference type="CDD" id="cd14688">
    <property type="entry name" value="bZIP_YAP"/>
    <property type="match status" value="1"/>
</dbReference>